<keyword evidence="11" id="KW-0539">Nucleus</keyword>
<comment type="subcellular location">
    <subcellularLocation>
        <location evidence="1">Nucleus</location>
    </subcellularLocation>
</comment>
<keyword evidence="4" id="KW-0132">Cell division</keyword>
<dbReference type="SUPFAM" id="SSF117018">
    <property type="entry name" value="ATP-dependent DNA ligase DNA-binding domain"/>
    <property type="match status" value="2"/>
</dbReference>
<feature type="region of interest" description="Disordered" evidence="16">
    <location>
        <begin position="140"/>
        <end position="191"/>
    </location>
</feature>
<keyword evidence="6 14" id="KW-0547">Nucleotide-binding</keyword>
<dbReference type="InterPro" id="IPR050191">
    <property type="entry name" value="ATP-dep_DNA_ligase"/>
</dbReference>
<feature type="domain" description="ATP-dependent DNA ligase family profile" evidence="17">
    <location>
        <begin position="627"/>
        <end position="764"/>
    </location>
</feature>
<dbReference type="SUPFAM" id="SSF56091">
    <property type="entry name" value="DNA ligase/mRNA capping enzyme, catalytic domain"/>
    <property type="match status" value="1"/>
</dbReference>
<dbReference type="PROSITE" id="PS50160">
    <property type="entry name" value="DNA_LIGASE_A3"/>
    <property type="match status" value="1"/>
</dbReference>
<dbReference type="EMBL" id="LN483249">
    <property type="protein sequence ID" value="CDZ97611.1"/>
    <property type="molecule type" value="Genomic_DNA"/>
</dbReference>
<evidence type="ECO:0000256" key="12">
    <source>
        <dbReference type="ARBA" id="ARBA00023306"/>
    </source>
</evidence>
<feature type="compositionally biased region" description="Acidic residues" evidence="16">
    <location>
        <begin position="178"/>
        <end position="191"/>
    </location>
</feature>
<accession>A0A0F7SFL7</accession>
<keyword evidence="10 14" id="KW-0234">DNA repair</keyword>
<dbReference type="FunFam" id="1.10.3260.10:FF:000001">
    <property type="entry name" value="DNA ligase"/>
    <property type="match status" value="1"/>
</dbReference>
<evidence type="ECO:0000256" key="6">
    <source>
        <dbReference type="ARBA" id="ARBA00022741"/>
    </source>
</evidence>
<evidence type="ECO:0000256" key="9">
    <source>
        <dbReference type="ARBA" id="ARBA00023172"/>
    </source>
</evidence>
<keyword evidence="9 14" id="KW-0233">DNA recombination</keyword>
<dbReference type="CDD" id="cd07900">
    <property type="entry name" value="Adenylation_DNA_ligase_I_Euk"/>
    <property type="match status" value="1"/>
</dbReference>
<dbReference type="Pfam" id="PF04679">
    <property type="entry name" value="DNA_ligase_A_C"/>
    <property type="match status" value="1"/>
</dbReference>
<evidence type="ECO:0000256" key="13">
    <source>
        <dbReference type="ARBA" id="ARBA00034003"/>
    </source>
</evidence>
<feature type="compositionally biased region" description="Low complexity" evidence="16">
    <location>
        <begin position="83"/>
        <end position="93"/>
    </location>
</feature>
<dbReference type="InterPro" id="IPR012310">
    <property type="entry name" value="DNA_ligase_ATP-dep_cent"/>
</dbReference>
<evidence type="ECO:0000256" key="5">
    <source>
        <dbReference type="ARBA" id="ARBA00022705"/>
    </source>
</evidence>
<feature type="compositionally biased region" description="Basic and acidic residues" evidence="16">
    <location>
        <begin position="156"/>
        <end position="171"/>
    </location>
</feature>
<reference evidence="18" key="1">
    <citation type="submission" date="2014-08" db="EMBL/GenBank/DDBJ databases">
        <authorList>
            <person name="Sharma Rahul"/>
            <person name="Thines Marco"/>
        </authorList>
    </citation>
    <scope>NUCLEOTIDE SEQUENCE</scope>
</reference>
<dbReference type="InterPro" id="IPR016059">
    <property type="entry name" value="DNA_ligase_ATP-dep_CS"/>
</dbReference>
<evidence type="ECO:0000256" key="2">
    <source>
        <dbReference type="ARBA" id="ARBA00007572"/>
    </source>
</evidence>
<organism evidence="18">
    <name type="scientific">Phaffia rhodozyma</name>
    <name type="common">Yeast</name>
    <name type="synonym">Xanthophyllomyces dendrorhous</name>
    <dbReference type="NCBI Taxonomy" id="264483"/>
    <lineage>
        <taxon>Eukaryota</taxon>
        <taxon>Fungi</taxon>
        <taxon>Dikarya</taxon>
        <taxon>Basidiomycota</taxon>
        <taxon>Agaricomycotina</taxon>
        <taxon>Tremellomycetes</taxon>
        <taxon>Cystofilobasidiales</taxon>
        <taxon>Mrakiaceae</taxon>
        <taxon>Phaffia</taxon>
    </lineage>
</organism>
<keyword evidence="7 14" id="KW-0227">DNA damage</keyword>
<evidence type="ECO:0000256" key="10">
    <source>
        <dbReference type="ARBA" id="ARBA00023204"/>
    </source>
</evidence>
<dbReference type="NCBIfam" id="TIGR00574">
    <property type="entry name" value="dnl1"/>
    <property type="match status" value="1"/>
</dbReference>
<dbReference type="PROSITE" id="PS00697">
    <property type="entry name" value="DNA_LIGASE_A1"/>
    <property type="match status" value="1"/>
</dbReference>
<evidence type="ECO:0000256" key="3">
    <source>
        <dbReference type="ARBA" id="ARBA00022598"/>
    </source>
</evidence>
<dbReference type="GO" id="GO:0006281">
    <property type="term" value="P:DNA repair"/>
    <property type="evidence" value="ECO:0007669"/>
    <property type="project" value="UniProtKB-KW"/>
</dbReference>
<sequence>MAHSSSNPRAKPKGDMKQSTLFSHIKGVAPPPKEQSSLENMWSKKRVKEDVKDAHLEEERETGVPKVVEASQSPKKTIERKASSSPKPKTTSSLPFIDFPAVEKNEDQDMSNVSETESDAPLPAGVRHKRKRAFIAVSDEDEVPVSLKKRPIGQPKIDKEENGEDMEKVEESASAEESGSEEEGESELEMEEEELVVEGKGKVKTKVVNKAASAIAEMASSKSIISSASKEYPKWGPTDPVPYAALIHCFMKIEGTTKRLEILKYLTEFLVLVVERAAPAVEGSALAVGKNAETASSKVKAGGNAAKGGETGAEGLLKVIYLCLNRLCPDYQGLELGIGESILIKAIGESTGRAVAKVKTDLKKEGDLGMVAMNSRANQPTMFKPKPLTVPFVFSRLTDIAYSTGKDSMSKKINIIKQMLSACQGSEAKFIIRSLEGKLRIGLAEKTIITALAQACVIVRNSDRNLSTEDMQTLLTDGTEVVKSVYSELPTLNMIIPSLMKVGVEGLKDDCKLTAGVPLKPMLAKPTKAITEVLDRFEGKKFTCEYKYDGERAQIHREEDGKITVFSRNSENMSAKYPDLVDQLPRAVKESAKSFVLDCEAVAWDAVERKLLPFQELSRRKRKDVKAEDITIKVHIFAFDILFLNGESLLQKQLHERRAILQENFTPVEGEFTFAKSSDGETSDEIQQFLEESVKDGCEGLMVKMLETNDSTYEPSRRSMNWLKLKKDYLSGVGDSLDLVVVGAYFGKGKRTNVYGAFLLACYDPDTEKYQTICKIGTGFSEEILEIHYNALKDLETSGGARRDIQVGGAKPDIWFEPKVVWEVLTADLSLSPIYTAAQGLADERGISLRFPRFLRIREDKDADQATSGEQIAEMYQAQAVVTKGKKTGGDDDFW</sequence>
<evidence type="ECO:0000259" key="17">
    <source>
        <dbReference type="PROSITE" id="PS50160"/>
    </source>
</evidence>
<dbReference type="Gene3D" id="3.30.1490.70">
    <property type="match status" value="1"/>
</dbReference>
<dbReference type="GO" id="GO:0071897">
    <property type="term" value="P:DNA biosynthetic process"/>
    <property type="evidence" value="ECO:0007669"/>
    <property type="project" value="InterPro"/>
</dbReference>
<dbReference type="GO" id="GO:0006310">
    <property type="term" value="P:DNA recombination"/>
    <property type="evidence" value="ECO:0007669"/>
    <property type="project" value="UniProtKB-KW"/>
</dbReference>
<dbReference type="InterPro" id="IPR012309">
    <property type="entry name" value="DNA_ligase_ATP-dep_C"/>
</dbReference>
<dbReference type="InterPro" id="IPR012340">
    <property type="entry name" value="NA-bd_OB-fold"/>
</dbReference>
<dbReference type="FunFam" id="3.30.470.30:FF:000016">
    <property type="entry name" value="DNA ligase"/>
    <property type="match status" value="1"/>
</dbReference>
<dbReference type="SUPFAM" id="SSF50249">
    <property type="entry name" value="Nucleic acid-binding proteins"/>
    <property type="match status" value="1"/>
</dbReference>
<dbReference type="PANTHER" id="PTHR45674">
    <property type="entry name" value="DNA LIGASE 1/3 FAMILY MEMBER"/>
    <property type="match status" value="1"/>
</dbReference>
<dbReference type="PROSITE" id="PS00333">
    <property type="entry name" value="DNA_LIGASE_A2"/>
    <property type="match status" value="1"/>
</dbReference>
<dbReference type="Pfam" id="PF04675">
    <property type="entry name" value="DNA_ligase_A_N"/>
    <property type="match status" value="1"/>
</dbReference>
<dbReference type="Pfam" id="PF01068">
    <property type="entry name" value="DNA_ligase_A_M"/>
    <property type="match status" value="1"/>
</dbReference>
<dbReference type="FunFam" id="2.40.50.140:FF:000062">
    <property type="entry name" value="DNA ligase"/>
    <property type="match status" value="1"/>
</dbReference>
<proteinExistence type="inferred from homology"/>
<comment type="similarity">
    <text evidence="2 15">Belongs to the ATP-dependent DNA ligase family.</text>
</comment>
<dbReference type="GO" id="GO:0005739">
    <property type="term" value="C:mitochondrion"/>
    <property type="evidence" value="ECO:0007669"/>
    <property type="project" value="TreeGrafter"/>
</dbReference>
<protein>
    <recommendedName>
        <fullName evidence="14">DNA ligase</fullName>
        <ecNumber evidence="14">6.5.1.1</ecNumber>
    </recommendedName>
</protein>
<keyword evidence="12" id="KW-0131">Cell cycle</keyword>
<evidence type="ECO:0000313" key="18">
    <source>
        <dbReference type="EMBL" id="CDZ97611.1"/>
    </source>
</evidence>
<evidence type="ECO:0000256" key="11">
    <source>
        <dbReference type="ARBA" id="ARBA00023242"/>
    </source>
</evidence>
<dbReference type="InterPro" id="IPR000977">
    <property type="entry name" value="DNA_ligase_ATP-dep"/>
</dbReference>
<dbReference type="GO" id="GO:0003677">
    <property type="term" value="F:DNA binding"/>
    <property type="evidence" value="ECO:0007669"/>
    <property type="project" value="InterPro"/>
</dbReference>
<dbReference type="GO" id="GO:1903461">
    <property type="term" value="P:Okazaki fragment processing involved in mitotic DNA replication"/>
    <property type="evidence" value="ECO:0007669"/>
    <property type="project" value="TreeGrafter"/>
</dbReference>
<dbReference type="InterPro" id="IPR036599">
    <property type="entry name" value="DNA_ligase_N_sf"/>
</dbReference>
<dbReference type="AlphaFoldDB" id="A0A0F7SFL7"/>
<keyword evidence="5" id="KW-0235">DNA replication</keyword>
<dbReference type="Gene3D" id="2.40.50.140">
    <property type="entry name" value="Nucleic acid-binding proteins"/>
    <property type="match status" value="1"/>
</dbReference>
<keyword evidence="3 14" id="KW-0436">Ligase</keyword>
<evidence type="ECO:0000256" key="4">
    <source>
        <dbReference type="ARBA" id="ARBA00022618"/>
    </source>
</evidence>
<dbReference type="GO" id="GO:0005634">
    <property type="term" value="C:nucleus"/>
    <property type="evidence" value="ECO:0007669"/>
    <property type="project" value="UniProtKB-SubCell"/>
</dbReference>
<evidence type="ECO:0000256" key="14">
    <source>
        <dbReference type="RuleBase" id="RU000617"/>
    </source>
</evidence>
<dbReference type="InterPro" id="IPR012308">
    <property type="entry name" value="DNA_ligase_ATP-dep_N"/>
</dbReference>
<evidence type="ECO:0000256" key="7">
    <source>
        <dbReference type="ARBA" id="ARBA00022763"/>
    </source>
</evidence>
<dbReference type="PANTHER" id="PTHR45674:SF4">
    <property type="entry name" value="DNA LIGASE 1"/>
    <property type="match status" value="1"/>
</dbReference>
<evidence type="ECO:0000256" key="1">
    <source>
        <dbReference type="ARBA" id="ARBA00004123"/>
    </source>
</evidence>
<feature type="region of interest" description="Disordered" evidence="16">
    <location>
        <begin position="1"/>
        <end position="127"/>
    </location>
</feature>
<dbReference type="Gene3D" id="1.10.3260.10">
    <property type="entry name" value="DNA ligase, ATP-dependent, N-terminal domain"/>
    <property type="match status" value="1"/>
</dbReference>
<dbReference type="GO" id="GO:0051301">
    <property type="term" value="P:cell division"/>
    <property type="evidence" value="ECO:0007669"/>
    <property type="project" value="UniProtKB-KW"/>
</dbReference>
<evidence type="ECO:0000256" key="16">
    <source>
        <dbReference type="SAM" id="MobiDB-lite"/>
    </source>
</evidence>
<dbReference type="CDD" id="cd07969">
    <property type="entry name" value="OBF_DNA_ligase_I"/>
    <property type="match status" value="1"/>
</dbReference>
<dbReference type="EC" id="6.5.1.1" evidence="14"/>
<evidence type="ECO:0000256" key="15">
    <source>
        <dbReference type="RuleBase" id="RU004196"/>
    </source>
</evidence>
<feature type="compositionally biased region" description="Basic and acidic residues" evidence="16">
    <location>
        <begin position="47"/>
        <end position="63"/>
    </location>
</feature>
<dbReference type="GO" id="GO:0005524">
    <property type="term" value="F:ATP binding"/>
    <property type="evidence" value="ECO:0007669"/>
    <property type="project" value="UniProtKB-KW"/>
</dbReference>
<keyword evidence="8 14" id="KW-0067">ATP-binding</keyword>
<dbReference type="GO" id="GO:0003910">
    <property type="term" value="F:DNA ligase (ATP) activity"/>
    <property type="evidence" value="ECO:0007669"/>
    <property type="project" value="UniProtKB-EC"/>
</dbReference>
<name>A0A0F7SFL7_PHARH</name>
<evidence type="ECO:0000256" key="8">
    <source>
        <dbReference type="ARBA" id="ARBA00022840"/>
    </source>
</evidence>
<comment type="catalytic activity">
    <reaction evidence="13 14">
        <text>ATP + (deoxyribonucleotide)n-3'-hydroxyl + 5'-phospho-(deoxyribonucleotide)m = (deoxyribonucleotide)n+m + AMP + diphosphate.</text>
        <dbReference type="EC" id="6.5.1.1"/>
    </reaction>
</comment>
<dbReference type="Gene3D" id="3.30.470.30">
    <property type="entry name" value="DNA ligase/mRNA capping enzyme"/>
    <property type="match status" value="1"/>
</dbReference>